<comment type="caution">
    <text evidence="2">The sequence shown here is derived from an EMBL/GenBank/DDBJ whole genome shotgun (WGS) entry which is preliminary data.</text>
</comment>
<protein>
    <submittedName>
        <fullName evidence="2">Uncharacterized protein</fullName>
    </submittedName>
</protein>
<organism evidence="2 3">
    <name type="scientific">Paramecium sonneborni</name>
    <dbReference type="NCBI Taxonomy" id="65129"/>
    <lineage>
        <taxon>Eukaryota</taxon>
        <taxon>Sar</taxon>
        <taxon>Alveolata</taxon>
        <taxon>Ciliophora</taxon>
        <taxon>Intramacronucleata</taxon>
        <taxon>Oligohymenophorea</taxon>
        <taxon>Peniculida</taxon>
        <taxon>Parameciidae</taxon>
        <taxon>Paramecium</taxon>
    </lineage>
</organism>
<dbReference type="Proteomes" id="UP000692954">
    <property type="component" value="Unassembled WGS sequence"/>
</dbReference>
<feature type="coiled-coil region" evidence="1">
    <location>
        <begin position="242"/>
        <end position="269"/>
    </location>
</feature>
<evidence type="ECO:0000313" key="3">
    <source>
        <dbReference type="Proteomes" id="UP000692954"/>
    </source>
</evidence>
<keyword evidence="3" id="KW-1185">Reference proteome</keyword>
<evidence type="ECO:0000256" key="1">
    <source>
        <dbReference type="SAM" id="Coils"/>
    </source>
</evidence>
<evidence type="ECO:0000313" key="2">
    <source>
        <dbReference type="EMBL" id="CAD8118279.1"/>
    </source>
</evidence>
<proteinExistence type="predicted"/>
<reference evidence="2" key="1">
    <citation type="submission" date="2021-01" db="EMBL/GenBank/DDBJ databases">
        <authorList>
            <consortium name="Genoscope - CEA"/>
            <person name="William W."/>
        </authorList>
    </citation>
    <scope>NUCLEOTIDE SEQUENCE</scope>
</reference>
<accession>A0A8S1QR91</accession>
<sequence length="269" mass="32836">MCNILTITEFEYLLIVQFRLKIINIISPFYNQINSYCLKFIIILNYHQLNNQEISVQYIHKILHYLFNRLQNQSKSYHIKISNKNNTNQYTKQTLKFNQLKQIGSIKPNQLLNRLYQFPIQFPKIQYVFQNNLNKTKNHLNQSNFIQIFLQIKQRFKFLITPNLITNIQKINMQSLRLKIKKIIKIEKSEYRELNRLQQSLFSIIEITKFKDINFIKQENKDYQSYLLEQLYLQNEKFIRDYIQIRQEAQQLDMKVNSLSNQRKQLRIQ</sequence>
<gene>
    <name evidence="2" type="ORF">PSON_ATCC_30995.1.T1160167</name>
</gene>
<dbReference type="EMBL" id="CAJJDN010000116">
    <property type="protein sequence ID" value="CAD8118279.1"/>
    <property type="molecule type" value="Genomic_DNA"/>
</dbReference>
<name>A0A8S1QR91_9CILI</name>
<dbReference type="AlphaFoldDB" id="A0A8S1QR91"/>
<keyword evidence="1" id="KW-0175">Coiled coil</keyword>